<evidence type="ECO:0000313" key="10">
    <source>
        <dbReference type="Proteomes" id="UP000612362"/>
    </source>
</evidence>
<keyword evidence="4 7" id="KW-1133">Transmembrane helix</keyword>
<comment type="subcellular location">
    <subcellularLocation>
        <location evidence="1">Cell membrane</location>
        <topology evidence="1">Multi-pass membrane protein</topology>
    </subcellularLocation>
</comment>
<dbReference type="PANTHER" id="PTHR30509:SF9">
    <property type="entry name" value="MULTIDRUG RESISTANCE PROTEIN MDTO"/>
    <property type="match status" value="1"/>
</dbReference>
<evidence type="ECO:0000256" key="2">
    <source>
        <dbReference type="ARBA" id="ARBA00022475"/>
    </source>
</evidence>
<gene>
    <name evidence="9" type="ORF">KSX_51500</name>
</gene>
<protein>
    <recommendedName>
        <fullName evidence="8">Integral membrane bound transporter domain-containing protein</fullName>
    </recommendedName>
</protein>
<evidence type="ECO:0000256" key="1">
    <source>
        <dbReference type="ARBA" id="ARBA00004651"/>
    </source>
</evidence>
<dbReference type="GO" id="GO:0005886">
    <property type="term" value="C:plasma membrane"/>
    <property type="evidence" value="ECO:0007669"/>
    <property type="project" value="UniProtKB-SubCell"/>
</dbReference>
<keyword evidence="3 7" id="KW-0812">Transmembrane</keyword>
<accession>A0A8J3I6L3</accession>
<organism evidence="9 10">
    <name type="scientific">Ktedonospora formicarum</name>
    <dbReference type="NCBI Taxonomy" id="2778364"/>
    <lineage>
        <taxon>Bacteria</taxon>
        <taxon>Bacillati</taxon>
        <taxon>Chloroflexota</taxon>
        <taxon>Ktedonobacteria</taxon>
        <taxon>Ktedonobacterales</taxon>
        <taxon>Ktedonobacteraceae</taxon>
        <taxon>Ktedonospora</taxon>
    </lineage>
</organism>
<keyword evidence="2" id="KW-1003">Cell membrane</keyword>
<feature type="domain" description="Integral membrane bound transporter" evidence="8">
    <location>
        <begin position="424"/>
        <end position="546"/>
    </location>
</feature>
<reference evidence="9" key="1">
    <citation type="submission" date="2020-10" db="EMBL/GenBank/DDBJ databases">
        <title>Taxonomic study of unclassified bacteria belonging to the class Ktedonobacteria.</title>
        <authorList>
            <person name="Yabe S."/>
            <person name="Wang C.M."/>
            <person name="Zheng Y."/>
            <person name="Sakai Y."/>
            <person name="Cavaletti L."/>
            <person name="Monciardini P."/>
            <person name="Donadio S."/>
        </authorList>
    </citation>
    <scope>NUCLEOTIDE SEQUENCE</scope>
    <source>
        <strain evidence="9">SOSP1-1</strain>
    </source>
</reference>
<dbReference type="AlphaFoldDB" id="A0A8J3I6L3"/>
<evidence type="ECO:0000256" key="6">
    <source>
        <dbReference type="ARBA" id="ARBA00043993"/>
    </source>
</evidence>
<evidence type="ECO:0000313" key="9">
    <source>
        <dbReference type="EMBL" id="GHO46987.1"/>
    </source>
</evidence>
<evidence type="ECO:0000256" key="5">
    <source>
        <dbReference type="ARBA" id="ARBA00023136"/>
    </source>
</evidence>
<feature type="transmembrane region" description="Helical" evidence="7">
    <location>
        <begin position="30"/>
        <end position="50"/>
    </location>
</feature>
<comment type="similarity">
    <text evidence="6">Belongs to the YccS/YhfK family.</text>
</comment>
<evidence type="ECO:0000256" key="3">
    <source>
        <dbReference type="ARBA" id="ARBA00022692"/>
    </source>
</evidence>
<dbReference type="EMBL" id="BNJF01000002">
    <property type="protein sequence ID" value="GHO46987.1"/>
    <property type="molecule type" value="Genomic_DNA"/>
</dbReference>
<feature type="transmembrane region" description="Helical" evidence="7">
    <location>
        <begin position="134"/>
        <end position="154"/>
    </location>
</feature>
<dbReference type="Pfam" id="PF13515">
    <property type="entry name" value="FUSC_2"/>
    <property type="match status" value="1"/>
</dbReference>
<feature type="transmembrane region" description="Helical" evidence="7">
    <location>
        <begin position="467"/>
        <end position="499"/>
    </location>
</feature>
<dbReference type="RefSeq" id="WP_220196318.1">
    <property type="nucleotide sequence ID" value="NZ_BNJF01000002.1"/>
</dbReference>
<proteinExistence type="inferred from homology"/>
<dbReference type="PANTHER" id="PTHR30509">
    <property type="entry name" value="P-HYDROXYBENZOIC ACID EFFLUX PUMP SUBUNIT-RELATED"/>
    <property type="match status" value="1"/>
</dbReference>
<sequence length="770" mass="85640">MSWLTQLYLSFLSSLRAATRDVLHVNRHDIWYSLRVLTVILVPLLVSGLFPHLPGFPDNTVFLELGAFFTMLAIPDGSYSRRARIMGLGVCLEAGACIAGTLLGKQALLSAVVVVFWAFGTGMLTAFGKAGGKLGYITTACFVIALASPASLPLAGLRCAILLSGAVWAMVLHLWVWPIRKYQPLKQTVARYYCALQAVLTTLHLRIVGNAQGNERHTEEFWKQRTSLQNIRKEAHQIFDEVHCGTNPTAQRLAFFLGQADALFNVEIAFAESLRTFPLQHASPVVQETLMQASAVLKQTLTYLSQAIWSGQSGRRKNGLTKALQDVVEKLAEAGALPTEENTDAQAQAHLLHLLHLLKQLVTLCQRSLTAMDTAIPKAPVTQVRQRPSLRTMLANAWHTLANHLNTRSRIVRYALRLSITISIATALFLFLRIPHGYWMAMSVLIVLKPDFHTTHQRTRLRLGGTIAGGIFAGALSLIVYQQGLLLLLIALLCFLAFLVRSRHYGIYAFFLSSFLILSLDIAHPGNWTVALIRIASNLIGAALAYLSIYLLWPRWEKKGLPDQVGSALASIRHFFHGAISLYILPSSSPMNMRELRLVASQECTRAIHLLERLSLEPWSSPDDLTRYAILRLSLRQLCESIIALSHLLSPARKPYQTLPDAARLPAQIEEALENIEDAIRRGCFPNDILQVQKRLLALQETLRGIQTVQCNEQSPQLPHHELPVMPAPLLGVYLPFLVQTLSELSLAGNNLSREERQENHPSYAEARGQ</sequence>
<name>A0A8J3I6L3_9CHLR</name>
<comment type="caution">
    <text evidence="9">The sequence shown here is derived from an EMBL/GenBank/DDBJ whole genome shotgun (WGS) entry which is preliminary data.</text>
</comment>
<feature type="transmembrane region" description="Helical" evidence="7">
    <location>
        <begin position="505"/>
        <end position="523"/>
    </location>
</feature>
<dbReference type="InterPro" id="IPR049453">
    <property type="entry name" value="Memb_transporter_dom"/>
</dbReference>
<evidence type="ECO:0000256" key="7">
    <source>
        <dbReference type="SAM" id="Phobius"/>
    </source>
</evidence>
<feature type="transmembrane region" description="Helical" evidence="7">
    <location>
        <begin position="109"/>
        <end position="127"/>
    </location>
</feature>
<evidence type="ECO:0000256" key="4">
    <source>
        <dbReference type="ARBA" id="ARBA00022989"/>
    </source>
</evidence>
<evidence type="ECO:0000259" key="8">
    <source>
        <dbReference type="Pfam" id="PF13515"/>
    </source>
</evidence>
<keyword evidence="10" id="KW-1185">Reference proteome</keyword>
<dbReference type="Proteomes" id="UP000612362">
    <property type="component" value="Unassembled WGS sequence"/>
</dbReference>
<feature type="transmembrane region" description="Helical" evidence="7">
    <location>
        <begin position="160"/>
        <end position="177"/>
    </location>
</feature>
<feature type="transmembrane region" description="Helical" evidence="7">
    <location>
        <begin position="535"/>
        <end position="553"/>
    </location>
</feature>
<feature type="transmembrane region" description="Helical" evidence="7">
    <location>
        <begin position="414"/>
        <end position="432"/>
    </location>
</feature>
<keyword evidence="5 7" id="KW-0472">Membrane</keyword>